<dbReference type="InterPro" id="IPR006439">
    <property type="entry name" value="HAD-SF_hydro_IA"/>
</dbReference>
<dbReference type="PANTHER" id="PTHR43434">
    <property type="entry name" value="PHOSPHOGLYCOLATE PHOSPHATASE"/>
    <property type="match status" value="1"/>
</dbReference>
<dbReference type="NCBIfam" id="TIGR01549">
    <property type="entry name" value="HAD-SF-IA-v1"/>
    <property type="match status" value="1"/>
</dbReference>
<keyword evidence="2" id="KW-1185">Reference proteome</keyword>
<comment type="caution">
    <text evidence="1">The sequence shown here is derived from an EMBL/GenBank/DDBJ whole genome shotgun (WGS) entry which is preliminary data.</text>
</comment>
<dbReference type="SUPFAM" id="SSF56784">
    <property type="entry name" value="HAD-like"/>
    <property type="match status" value="1"/>
</dbReference>
<proteinExistence type="predicted"/>
<dbReference type="SFLD" id="SFLDS00003">
    <property type="entry name" value="Haloacid_Dehalogenase"/>
    <property type="match status" value="1"/>
</dbReference>
<dbReference type="SFLD" id="SFLDG01135">
    <property type="entry name" value="C1.5.6:_HAD__Beta-PGM__Phospha"/>
    <property type="match status" value="1"/>
</dbReference>
<dbReference type="RefSeq" id="WP_336435105.1">
    <property type="nucleotide sequence ID" value="NZ_JBAWKS010000001.1"/>
</dbReference>
<evidence type="ECO:0000313" key="2">
    <source>
        <dbReference type="Proteomes" id="UP001382455"/>
    </source>
</evidence>
<dbReference type="Gene3D" id="3.40.50.1000">
    <property type="entry name" value="HAD superfamily/HAD-like"/>
    <property type="match status" value="1"/>
</dbReference>
<dbReference type="InterPro" id="IPR006549">
    <property type="entry name" value="HAD-SF_hydro_IIIA"/>
</dbReference>
<gene>
    <name evidence="1" type="ORF">WAE96_07880</name>
</gene>
<evidence type="ECO:0000313" key="1">
    <source>
        <dbReference type="EMBL" id="MEI4549621.1"/>
    </source>
</evidence>
<dbReference type="NCBIfam" id="TIGR01662">
    <property type="entry name" value="HAD-SF-IIIA"/>
    <property type="match status" value="1"/>
</dbReference>
<sequence length="212" mass="23381">MTAKELIIFDWDGTIMDTVPKIVNTVKLVADRHQLTRPSDDAIRQIIGLSLEVAIERLFNEPSATFELAQSYKEVYVSEDDTPSTLFPHVFECLTALKNKGYTLAVATGKSRKGLDRLMHETQLSSFFKATRTACECASKPSPEMILEICSELNIAANKAVMIGDTSMDLAMAQNAKVASIGVSFGAHPVSQLEPYAPVAIIDQFEQLVDYF</sequence>
<dbReference type="InterPro" id="IPR023198">
    <property type="entry name" value="PGP-like_dom2"/>
</dbReference>
<accession>A0ABU8ERW4</accession>
<dbReference type="Proteomes" id="UP001382455">
    <property type="component" value="Unassembled WGS sequence"/>
</dbReference>
<dbReference type="PANTHER" id="PTHR43434:SF24">
    <property type="entry name" value="HYDROLASE-RELATED"/>
    <property type="match status" value="1"/>
</dbReference>
<dbReference type="EMBL" id="JBAWKS010000001">
    <property type="protein sequence ID" value="MEI4549621.1"/>
    <property type="molecule type" value="Genomic_DNA"/>
</dbReference>
<dbReference type="SFLD" id="SFLDG01129">
    <property type="entry name" value="C1.5:_HAD__Beta-PGM__Phosphata"/>
    <property type="match status" value="1"/>
</dbReference>
<dbReference type="Gene3D" id="1.10.150.240">
    <property type="entry name" value="Putative phosphatase, domain 2"/>
    <property type="match status" value="1"/>
</dbReference>
<dbReference type="InterPro" id="IPR041492">
    <property type="entry name" value="HAD_2"/>
</dbReference>
<dbReference type="Pfam" id="PF13419">
    <property type="entry name" value="HAD_2"/>
    <property type="match status" value="1"/>
</dbReference>
<name>A0ABU8ERW4_9GAMM</name>
<reference evidence="1 2" key="1">
    <citation type="submission" date="2023-12" db="EMBL/GenBank/DDBJ databases">
        <title>Friends and Foes: Symbiotic and Algicidal bacterial influence on Karenia brevis blooms.</title>
        <authorList>
            <person name="Fei C."/>
            <person name="Mohamed A.R."/>
            <person name="Booker A."/>
            <person name="Arshad M."/>
            <person name="Klass S."/>
            <person name="Ahn S."/>
            <person name="Gilbert P.M."/>
            <person name="Heil C.A."/>
            <person name="Martinez J.M."/>
            <person name="Amin S.A."/>
        </authorList>
    </citation>
    <scope>NUCLEOTIDE SEQUENCE [LARGE SCALE GENOMIC DNA]</scope>
    <source>
        <strain evidence="1 2">CE15</strain>
    </source>
</reference>
<dbReference type="InterPro" id="IPR036412">
    <property type="entry name" value="HAD-like_sf"/>
</dbReference>
<organism evidence="1 2">
    <name type="scientific">Pseudoalteromonas spongiae</name>
    <dbReference type="NCBI Taxonomy" id="298657"/>
    <lineage>
        <taxon>Bacteria</taxon>
        <taxon>Pseudomonadati</taxon>
        <taxon>Pseudomonadota</taxon>
        <taxon>Gammaproteobacteria</taxon>
        <taxon>Alteromonadales</taxon>
        <taxon>Pseudoalteromonadaceae</taxon>
        <taxon>Pseudoalteromonas</taxon>
    </lineage>
</organism>
<protein>
    <submittedName>
        <fullName evidence="1">HAD-IIIA family hydrolase</fullName>
    </submittedName>
</protein>
<keyword evidence="1" id="KW-0378">Hydrolase</keyword>
<dbReference type="InterPro" id="IPR050155">
    <property type="entry name" value="HAD-like_hydrolase_sf"/>
</dbReference>
<dbReference type="InterPro" id="IPR023214">
    <property type="entry name" value="HAD_sf"/>
</dbReference>
<dbReference type="GO" id="GO:0016787">
    <property type="term" value="F:hydrolase activity"/>
    <property type="evidence" value="ECO:0007669"/>
    <property type="project" value="UniProtKB-KW"/>
</dbReference>